<reference evidence="3 4" key="1">
    <citation type="submission" date="2020-02" db="EMBL/GenBank/DDBJ databases">
        <title>Whole-genome analyses of novel actinobacteria.</title>
        <authorList>
            <person name="Sahin N."/>
            <person name="Tokatli A."/>
        </authorList>
    </citation>
    <scope>NUCLEOTIDE SEQUENCE [LARGE SCALE GENOMIC DNA]</scope>
    <source>
        <strain evidence="3 4">YC504</strain>
    </source>
</reference>
<organism evidence="3 4">
    <name type="scientific">Streptomyces mesophilus</name>
    <dbReference type="NCBI Taxonomy" id="1775132"/>
    <lineage>
        <taxon>Bacteria</taxon>
        <taxon>Bacillati</taxon>
        <taxon>Actinomycetota</taxon>
        <taxon>Actinomycetes</taxon>
        <taxon>Kitasatosporales</taxon>
        <taxon>Streptomycetaceae</taxon>
        <taxon>Streptomyces</taxon>
    </lineage>
</organism>
<dbReference type="EMBL" id="JAAKZW010000019">
    <property type="protein sequence ID" value="NGO75751.1"/>
    <property type="molecule type" value="Genomic_DNA"/>
</dbReference>
<dbReference type="Pfam" id="PF14087">
    <property type="entry name" value="DUF4267"/>
    <property type="match status" value="1"/>
</dbReference>
<dbReference type="InterPro" id="IPR025363">
    <property type="entry name" value="DUF4267"/>
</dbReference>
<gene>
    <name evidence="3" type="ORF">G6045_08700</name>
</gene>
<dbReference type="Proteomes" id="UP000481109">
    <property type="component" value="Unassembled WGS sequence"/>
</dbReference>
<feature type="compositionally biased region" description="Low complexity" evidence="1">
    <location>
        <begin position="139"/>
        <end position="152"/>
    </location>
</feature>
<protein>
    <submittedName>
        <fullName evidence="3">DUF4267 domain-containing protein</fullName>
    </submittedName>
</protein>
<keyword evidence="2" id="KW-1133">Transmembrane helix</keyword>
<feature type="transmembrane region" description="Helical" evidence="2">
    <location>
        <begin position="102"/>
        <end position="123"/>
    </location>
</feature>
<keyword evidence="4" id="KW-1185">Reference proteome</keyword>
<keyword evidence="2" id="KW-0472">Membrane</keyword>
<proteinExistence type="predicted"/>
<evidence type="ECO:0000313" key="4">
    <source>
        <dbReference type="Proteomes" id="UP000481109"/>
    </source>
</evidence>
<evidence type="ECO:0000256" key="2">
    <source>
        <dbReference type="SAM" id="Phobius"/>
    </source>
</evidence>
<dbReference type="AlphaFoldDB" id="A0A6G4XGI3"/>
<comment type="caution">
    <text evidence="3">The sequence shown here is derived from an EMBL/GenBank/DDBJ whole genome shotgun (WGS) entry which is preliminary data.</text>
</comment>
<feature type="transmembrane region" description="Helical" evidence="2">
    <location>
        <begin position="7"/>
        <end position="27"/>
    </location>
</feature>
<evidence type="ECO:0000313" key="3">
    <source>
        <dbReference type="EMBL" id="NGO75751.1"/>
    </source>
</evidence>
<accession>A0A6G4XGI3</accession>
<evidence type="ECO:0000256" key="1">
    <source>
        <dbReference type="SAM" id="MobiDB-lite"/>
    </source>
</evidence>
<name>A0A6G4XGI3_9ACTN</name>
<feature type="region of interest" description="Disordered" evidence="1">
    <location>
        <begin position="130"/>
        <end position="152"/>
    </location>
</feature>
<keyword evidence="2" id="KW-0812">Transmembrane</keyword>
<dbReference type="RefSeq" id="WP_165331261.1">
    <property type="nucleotide sequence ID" value="NZ_JAAKZW010000019.1"/>
</dbReference>
<sequence>MKLKTVNTAVTAALVLFTFWFGGQFILTPETVAPTFGLPSWPSGDGGGFLILKGIRDVGSGLVIGVLLLTGHRRAMAWALLTESLIPFGDMSNILAHQGSTAAAFGVHGLTAVTMVILGLLLLRETRKTTPVPAPAPAPASVGATTPVPAMR</sequence>